<name>A0AA35RDW5_GEOBA</name>
<reference evidence="1" key="1">
    <citation type="submission" date="2023-03" db="EMBL/GenBank/DDBJ databases">
        <authorList>
            <person name="Steffen K."/>
            <person name="Cardenas P."/>
        </authorList>
    </citation>
    <scope>NUCLEOTIDE SEQUENCE</scope>
</reference>
<sequence>MTTTVIRTIITARRAAEAPITAGLVNAPLHPGEVSEELATAYS</sequence>
<keyword evidence="2" id="KW-1185">Reference proteome</keyword>
<evidence type="ECO:0000313" key="2">
    <source>
        <dbReference type="Proteomes" id="UP001174909"/>
    </source>
</evidence>
<dbReference type="EMBL" id="CASHTH010000986">
    <property type="protein sequence ID" value="CAI8009680.1"/>
    <property type="molecule type" value="Genomic_DNA"/>
</dbReference>
<dbReference type="AlphaFoldDB" id="A0AA35RDW5"/>
<dbReference type="Proteomes" id="UP001174909">
    <property type="component" value="Unassembled WGS sequence"/>
</dbReference>
<gene>
    <name evidence="1" type="ORF">GBAR_LOCUS6463</name>
</gene>
<organism evidence="1 2">
    <name type="scientific">Geodia barretti</name>
    <name type="common">Barrett's horny sponge</name>
    <dbReference type="NCBI Taxonomy" id="519541"/>
    <lineage>
        <taxon>Eukaryota</taxon>
        <taxon>Metazoa</taxon>
        <taxon>Porifera</taxon>
        <taxon>Demospongiae</taxon>
        <taxon>Heteroscleromorpha</taxon>
        <taxon>Tetractinellida</taxon>
        <taxon>Astrophorina</taxon>
        <taxon>Geodiidae</taxon>
        <taxon>Geodia</taxon>
    </lineage>
</organism>
<protein>
    <submittedName>
        <fullName evidence="1">Uncharacterized protein</fullName>
    </submittedName>
</protein>
<accession>A0AA35RDW5</accession>
<comment type="caution">
    <text evidence="1">The sequence shown here is derived from an EMBL/GenBank/DDBJ whole genome shotgun (WGS) entry which is preliminary data.</text>
</comment>
<proteinExistence type="predicted"/>
<evidence type="ECO:0000313" key="1">
    <source>
        <dbReference type="EMBL" id="CAI8009680.1"/>
    </source>
</evidence>